<keyword evidence="3" id="KW-1185">Reference proteome</keyword>
<evidence type="ECO:0000313" key="3">
    <source>
        <dbReference type="Proteomes" id="UP000193144"/>
    </source>
</evidence>
<feature type="region of interest" description="Disordered" evidence="1">
    <location>
        <begin position="1"/>
        <end position="26"/>
    </location>
</feature>
<accession>A0A1Y2A1X5</accession>
<gene>
    <name evidence="2" type="ORF">BCR34DRAFT_584512</name>
</gene>
<organism evidence="2 3">
    <name type="scientific">Clohesyomyces aquaticus</name>
    <dbReference type="NCBI Taxonomy" id="1231657"/>
    <lineage>
        <taxon>Eukaryota</taxon>
        <taxon>Fungi</taxon>
        <taxon>Dikarya</taxon>
        <taxon>Ascomycota</taxon>
        <taxon>Pezizomycotina</taxon>
        <taxon>Dothideomycetes</taxon>
        <taxon>Pleosporomycetidae</taxon>
        <taxon>Pleosporales</taxon>
        <taxon>Lindgomycetaceae</taxon>
        <taxon>Clohesyomyces</taxon>
    </lineage>
</organism>
<evidence type="ECO:0000313" key="2">
    <source>
        <dbReference type="EMBL" id="ORY16307.1"/>
    </source>
</evidence>
<feature type="compositionally biased region" description="Basic residues" evidence="1">
    <location>
        <begin position="104"/>
        <end position="116"/>
    </location>
</feature>
<name>A0A1Y2A1X5_9PLEO</name>
<sequence length="223" mass="24570">MPVTGEYVESAWPSSQPRKDSPSEVRYVHPRSWAFSRAVIPGGSPPTRPAATGQAFRPVRKRHVDLTRSLKPQERGGGLGRSLEGPCQCLPLRQTEVATGGKWAKGKAHQRRKRSGAHQMSRECGDSMIRWPERGLSPPTTPDAGCVLGTYISMWLVDALDGCSKWPPWTSKIPTRAPMAKWKDCTQDEAHVGDCPSAPGHAQHPAFATSFHDLENREGRMGR</sequence>
<proteinExistence type="predicted"/>
<dbReference type="EMBL" id="MCFA01000019">
    <property type="protein sequence ID" value="ORY16307.1"/>
    <property type="molecule type" value="Genomic_DNA"/>
</dbReference>
<evidence type="ECO:0000256" key="1">
    <source>
        <dbReference type="SAM" id="MobiDB-lite"/>
    </source>
</evidence>
<reference evidence="2 3" key="1">
    <citation type="submission" date="2016-07" db="EMBL/GenBank/DDBJ databases">
        <title>Pervasive Adenine N6-methylation of Active Genes in Fungi.</title>
        <authorList>
            <consortium name="DOE Joint Genome Institute"/>
            <person name="Mondo S.J."/>
            <person name="Dannebaum R.O."/>
            <person name="Kuo R.C."/>
            <person name="Labutti K."/>
            <person name="Haridas S."/>
            <person name="Kuo A."/>
            <person name="Salamov A."/>
            <person name="Ahrendt S.R."/>
            <person name="Lipzen A."/>
            <person name="Sullivan W."/>
            <person name="Andreopoulos W.B."/>
            <person name="Clum A."/>
            <person name="Lindquist E."/>
            <person name="Daum C."/>
            <person name="Ramamoorthy G.K."/>
            <person name="Gryganskyi A."/>
            <person name="Culley D."/>
            <person name="Magnuson J.K."/>
            <person name="James T.Y."/>
            <person name="O'Malley M.A."/>
            <person name="Stajich J.E."/>
            <person name="Spatafora J.W."/>
            <person name="Visel A."/>
            <person name="Grigoriev I.V."/>
        </authorList>
    </citation>
    <scope>NUCLEOTIDE SEQUENCE [LARGE SCALE GENOMIC DNA]</scope>
    <source>
        <strain evidence="2 3">CBS 115471</strain>
    </source>
</reference>
<dbReference type="Proteomes" id="UP000193144">
    <property type="component" value="Unassembled WGS sequence"/>
</dbReference>
<feature type="region of interest" description="Disordered" evidence="1">
    <location>
        <begin position="100"/>
        <end position="123"/>
    </location>
</feature>
<feature type="region of interest" description="Disordered" evidence="1">
    <location>
        <begin position="199"/>
        <end position="223"/>
    </location>
</feature>
<feature type="compositionally biased region" description="Basic and acidic residues" evidence="1">
    <location>
        <begin position="17"/>
        <end position="26"/>
    </location>
</feature>
<dbReference type="AlphaFoldDB" id="A0A1Y2A1X5"/>
<comment type="caution">
    <text evidence="2">The sequence shown here is derived from an EMBL/GenBank/DDBJ whole genome shotgun (WGS) entry which is preliminary data.</text>
</comment>
<feature type="compositionally biased region" description="Basic and acidic residues" evidence="1">
    <location>
        <begin position="212"/>
        <end position="223"/>
    </location>
</feature>
<protein>
    <submittedName>
        <fullName evidence="2">Uncharacterized protein</fullName>
    </submittedName>
</protein>